<accession>A0A0X8FAC6</accession>
<feature type="transmembrane region" description="Helical" evidence="1">
    <location>
        <begin position="51"/>
        <end position="73"/>
    </location>
</feature>
<dbReference type="Proteomes" id="UP000234239">
    <property type="component" value="Unassembled WGS sequence"/>
</dbReference>
<dbReference type="OrthoDB" id="9976780at2"/>
<keyword evidence="1" id="KW-0472">Membrane</keyword>
<dbReference type="Proteomes" id="UP000069912">
    <property type="component" value="Chromosome"/>
</dbReference>
<dbReference type="KEGG" id="asan:AWM72_02460"/>
<dbReference type="AlphaFoldDB" id="A0A0X8FAC6"/>
<reference evidence="4" key="2">
    <citation type="submission" date="2016-01" db="EMBL/GenBank/DDBJ databases">
        <title>Six Aerococcus type strain genome sequencing and assembly using PacBio and Illumina Hiseq.</title>
        <authorList>
            <person name="Carkaci D."/>
            <person name="Dargis R."/>
            <person name="Nielsen X.C."/>
            <person name="Skovgaard O."/>
            <person name="Fuursted K."/>
            <person name="Christensen J.J."/>
        </authorList>
    </citation>
    <scope>NUCLEOTIDE SEQUENCE [LARGE SCALE GENOMIC DNA]</scope>
    <source>
        <strain evidence="4">CCUG43001</strain>
    </source>
</reference>
<sequence length="107" mass="11782">MAEIGAITSVVMLGCGLVISWQAWQIAYKERLDLLNGYHPGRLAAKDRVRFARGVGQGLGLIGWSVALTGLSLLLSQSLWSWLVFGLGFVLGLGRVIWTNHRYHGLF</sequence>
<evidence type="ECO:0000256" key="1">
    <source>
        <dbReference type="SAM" id="Phobius"/>
    </source>
</evidence>
<keyword evidence="4" id="KW-1185">Reference proteome</keyword>
<reference evidence="2 4" key="1">
    <citation type="journal article" date="2016" name="Genome Announc.">
        <title>Complete Genome Sequences of Aerococcus christensenii CCUG 28831T, Aerococcus sanguinicola CCUG 43001T, Aerococcus urinae CCUG 36881T, Aerococcus urinaeequi CCUG 28094T, Aerococcus urinaehominis CCUG 42038 BT, and Aerococcus viridans CCUG 4311T.</title>
        <authorList>
            <person name="Carkaci D."/>
            <person name="Dargis R."/>
            <person name="Nielsen X.C."/>
            <person name="Skovgaard O."/>
            <person name="Fuursted K."/>
            <person name="Christensen J.J."/>
        </authorList>
    </citation>
    <scope>NUCLEOTIDE SEQUENCE [LARGE SCALE GENOMIC DNA]</scope>
    <source>
        <strain evidence="2 4">CCUG43001</strain>
    </source>
</reference>
<keyword evidence="1" id="KW-1133">Transmembrane helix</keyword>
<dbReference type="RefSeq" id="WP_067972647.1">
    <property type="nucleotide sequence ID" value="NZ_CAJHKM010000004.1"/>
</dbReference>
<protein>
    <recommendedName>
        <fullName evidence="6">DUF3784 domain-containing protein</fullName>
    </recommendedName>
</protein>
<proteinExistence type="predicted"/>
<feature type="transmembrane region" description="Helical" evidence="1">
    <location>
        <begin position="79"/>
        <end position="98"/>
    </location>
</feature>
<name>A0A0X8FAC6_9LACT</name>
<evidence type="ECO:0008006" key="6">
    <source>
        <dbReference type="Google" id="ProtNLM"/>
    </source>
</evidence>
<dbReference type="EMBL" id="CP014160">
    <property type="protein sequence ID" value="AMB93692.1"/>
    <property type="molecule type" value="Genomic_DNA"/>
</dbReference>
<organism evidence="2 4">
    <name type="scientific">Aerococcus sanguinicola</name>
    <dbReference type="NCBI Taxonomy" id="119206"/>
    <lineage>
        <taxon>Bacteria</taxon>
        <taxon>Bacillati</taxon>
        <taxon>Bacillota</taxon>
        <taxon>Bacilli</taxon>
        <taxon>Lactobacillales</taxon>
        <taxon>Aerococcaceae</taxon>
        <taxon>Aerococcus</taxon>
    </lineage>
</organism>
<evidence type="ECO:0000313" key="3">
    <source>
        <dbReference type="EMBL" id="PKZ21578.1"/>
    </source>
</evidence>
<evidence type="ECO:0000313" key="4">
    <source>
        <dbReference type="Proteomes" id="UP000069912"/>
    </source>
</evidence>
<gene>
    <name evidence="2" type="ORF">AWM72_02460</name>
    <name evidence="3" type="ORF">CYJ28_06635</name>
</gene>
<dbReference type="EMBL" id="PKGY01000003">
    <property type="protein sequence ID" value="PKZ21578.1"/>
    <property type="molecule type" value="Genomic_DNA"/>
</dbReference>
<evidence type="ECO:0000313" key="2">
    <source>
        <dbReference type="EMBL" id="AMB93692.1"/>
    </source>
</evidence>
<feature type="transmembrane region" description="Helical" evidence="1">
    <location>
        <begin position="6"/>
        <end position="24"/>
    </location>
</feature>
<evidence type="ECO:0000313" key="5">
    <source>
        <dbReference type="Proteomes" id="UP000234239"/>
    </source>
</evidence>
<dbReference type="GeneID" id="92902929"/>
<keyword evidence="1" id="KW-0812">Transmembrane</keyword>
<reference evidence="3 5" key="3">
    <citation type="submission" date="2017-12" db="EMBL/GenBank/DDBJ databases">
        <title>Phylogenetic diversity of female urinary microbiome.</title>
        <authorList>
            <person name="Thomas-White K."/>
            <person name="Wolfe A.J."/>
        </authorList>
    </citation>
    <scope>NUCLEOTIDE SEQUENCE [LARGE SCALE GENOMIC DNA]</scope>
    <source>
        <strain evidence="3 5">UMB0139</strain>
    </source>
</reference>